<dbReference type="EMBL" id="CM035406">
    <property type="protein sequence ID" value="KAH7447509.1"/>
    <property type="molecule type" value="Genomic_DNA"/>
</dbReference>
<dbReference type="OrthoDB" id="66620at2759"/>
<feature type="transmembrane region" description="Helical" evidence="12">
    <location>
        <begin position="723"/>
        <end position="744"/>
    </location>
</feature>
<dbReference type="GO" id="GO:0016020">
    <property type="term" value="C:membrane"/>
    <property type="evidence" value="ECO:0007669"/>
    <property type="project" value="UniProtKB-SubCell"/>
</dbReference>
<keyword evidence="3" id="KW-0813">Transport</keyword>
<evidence type="ECO:0000256" key="11">
    <source>
        <dbReference type="SAM" id="MobiDB-lite"/>
    </source>
</evidence>
<keyword evidence="7" id="KW-0547">Nucleotide-binding</keyword>
<dbReference type="OMA" id="MIMAWIV"/>
<comment type="caution">
    <text evidence="14">The sequence shown here is derived from an EMBL/GenBank/DDBJ whole genome shotgun (WGS) entry which is preliminary data.</text>
</comment>
<dbReference type="PANTHER" id="PTHR48040:SF13">
    <property type="entry name" value="ABC TRANSPORTER G FAMILY MEMBER 31"/>
    <property type="match status" value="1"/>
</dbReference>
<keyword evidence="15" id="KW-1185">Reference proteome</keyword>
<feature type="transmembrane region" description="Helical" evidence="12">
    <location>
        <begin position="764"/>
        <end position="784"/>
    </location>
</feature>
<evidence type="ECO:0000313" key="14">
    <source>
        <dbReference type="EMBL" id="KAH7447509.1"/>
    </source>
</evidence>
<dbReference type="SUPFAM" id="SSF52540">
    <property type="entry name" value="P-loop containing nucleoside triphosphate hydrolases"/>
    <property type="match status" value="1"/>
</dbReference>
<evidence type="ECO:0000313" key="15">
    <source>
        <dbReference type="Proteomes" id="UP000825935"/>
    </source>
</evidence>
<feature type="transmembrane region" description="Helical" evidence="12">
    <location>
        <begin position="6"/>
        <end position="27"/>
    </location>
</feature>
<name>A0A8T2VSX0_CERRI</name>
<evidence type="ECO:0000256" key="10">
    <source>
        <dbReference type="ARBA" id="ARBA00023136"/>
    </source>
</evidence>
<dbReference type="InterPro" id="IPR027417">
    <property type="entry name" value="P-loop_NTPase"/>
</dbReference>
<proteinExistence type="inferred from homology"/>
<keyword evidence="4" id="KW-0934">Plastid</keyword>
<dbReference type="InterPro" id="IPR013525">
    <property type="entry name" value="ABC2_TM"/>
</dbReference>
<evidence type="ECO:0000256" key="3">
    <source>
        <dbReference type="ARBA" id="ARBA00022448"/>
    </source>
</evidence>
<dbReference type="InterPro" id="IPR013581">
    <property type="entry name" value="PDR_assoc"/>
</dbReference>
<dbReference type="SMART" id="SM00382">
    <property type="entry name" value="AAA"/>
    <property type="match status" value="1"/>
</dbReference>
<dbReference type="GO" id="GO:0005524">
    <property type="term" value="F:ATP binding"/>
    <property type="evidence" value="ECO:0007669"/>
    <property type="project" value="UniProtKB-KW"/>
</dbReference>
<dbReference type="InterPro" id="IPR003593">
    <property type="entry name" value="AAA+_ATPase"/>
</dbReference>
<evidence type="ECO:0000256" key="8">
    <source>
        <dbReference type="ARBA" id="ARBA00022840"/>
    </source>
</evidence>
<feature type="transmembrane region" description="Helical" evidence="12">
    <location>
        <begin position="149"/>
        <end position="171"/>
    </location>
</feature>
<dbReference type="Gene3D" id="3.40.50.300">
    <property type="entry name" value="P-loop containing nucleotide triphosphate hydrolases"/>
    <property type="match status" value="1"/>
</dbReference>
<feature type="transmembrane region" description="Helical" evidence="12">
    <location>
        <begin position="79"/>
        <end position="112"/>
    </location>
</feature>
<feature type="transmembrane region" description="Helical" evidence="12">
    <location>
        <begin position="124"/>
        <end position="143"/>
    </location>
</feature>
<feature type="transmembrane region" description="Helical" evidence="12">
    <location>
        <begin position="693"/>
        <end position="711"/>
    </location>
</feature>
<dbReference type="Pfam" id="PF08370">
    <property type="entry name" value="PDR_assoc"/>
    <property type="match status" value="1"/>
</dbReference>
<feature type="region of interest" description="Disordered" evidence="11">
    <location>
        <begin position="278"/>
        <end position="303"/>
    </location>
</feature>
<keyword evidence="10 12" id="KW-0472">Membrane</keyword>
<dbReference type="PANTHER" id="PTHR48040">
    <property type="entry name" value="PLEIOTROPIC DRUG RESISTANCE PROTEIN 1-LIKE ISOFORM X1"/>
    <property type="match status" value="1"/>
</dbReference>
<dbReference type="InterPro" id="IPR003439">
    <property type="entry name" value="ABC_transporter-like_ATP-bd"/>
</dbReference>
<evidence type="ECO:0000256" key="4">
    <source>
        <dbReference type="ARBA" id="ARBA00022528"/>
    </source>
</evidence>
<comment type="subcellular location">
    <subcellularLocation>
        <location evidence="1">Membrane</location>
        <topology evidence="1">Multi-pass membrane protein</topology>
    </subcellularLocation>
</comment>
<dbReference type="Pfam" id="PF01061">
    <property type="entry name" value="ABC2_membrane"/>
    <property type="match status" value="2"/>
</dbReference>
<feature type="transmembrane region" description="Helical" evidence="12">
    <location>
        <begin position="39"/>
        <end position="59"/>
    </location>
</feature>
<evidence type="ECO:0000256" key="1">
    <source>
        <dbReference type="ARBA" id="ARBA00004141"/>
    </source>
</evidence>
<accession>A0A8T2VSX0</accession>
<evidence type="ECO:0000259" key="13">
    <source>
        <dbReference type="PROSITE" id="PS50893"/>
    </source>
</evidence>
<keyword evidence="9 12" id="KW-1133">Transmembrane helix</keyword>
<evidence type="ECO:0000256" key="2">
    <source>
        <dbReference type="ARBA" id="ARBA00006012"/>
    </source>
</evidence>
<dbReference type="Proteomes" id="UP000825935">
    <property type="component" value="Chromosome 1"/>
</dbReference>
<evidence type="ECO:0000256" key="5">
    <source>
        <dbReference type="ARBA" id="ARBA00022692"/>
    </source>
</evidence>
<feature type="domain" description="ABC transporter" evidence="13">
    <location>
        <begin position="350"/>
        <end position="600"/>
    </location>
</feature>
<keyword evidence="5 12" id="KW-0812">Transmembrane</keyword>
<evidence type="ECO:0000256" key="7">
    <source>
        <dbReference type="ARBA" id="ARBA00022741"/>
    </source>
</evidence>
<evidence type="ECO:0000256" key="6">
    <source>
        <dbReference type="ARBA" id="ARBA00022737"/>
    </source>
</evidence>
<dbReference type="Pfam" id="PF00005">
    <property type="entry name" value="ABC_tran"/>
    <property type="match status" value="1"/>
</dbReference>
<dbReference type="InterPro" id="IPR034003">
    <property type="entry name" value="ABCG_PDR_2"/>
</dbReference>
<protein>
    <recommendedName>
        <fullName evidence="13">ABC transporter domain-containing protein</fullName>
    </recommendedName>
</protein>
<keyword evidence="4" id="KW-0150">Chloroplast</keyword>
<dbReference type="GO" id="GO:0016887">
    <property type="term" value="F:ATP hydrolysis activity"/>
    <property type="evidence" value="ECO:0007669"/>
    <property type="project" value="InterPro"/>
</dbReference>
<keyword evidence="6" id="KW-0677">Repeat</keyword>
<dbReference type="GO" id="GO:0140359">
    <property type="term" value="F:ABC-type transporter activity"/>
    <property type="evidence" value="ECO:0007669"/>
    <property type="project" value="InterPro"/>
</dbReference>
<organism evidence="14 15">
    <name type="scientific">Ceratopteris richardii</name>
    <name type="common">Triangle waterfern</name>
    <dbReference type="NCBI Taxonomy" id="49495"/>
    <lineage>
        <taxon>Eukaryota</taxon>
        <taxon>Viridiplantae</taxon>
        <taxon>Streptophyta</taxon>
        <taxon>Embryophyta</taxon>
        <taxon>Tracheophyta</taxon>
        <taxon>Polypodiopsida</taxon>
        <taxon>Polypodiidae</taxon>
        <taxon>Polypodiales</taxon>
        <taxon>Pteridineae</taxon>
        <taxon>Pteridaceae</taxon>
        <taxon>Parkerioideae</taxon>
        <taxon>Ceratopteris</taxon>
    </lineage>
</organism>
<keyword evidence="8" id="KW-0067">ATP-binding</keyword>
<comment type="similarity">
    <text evidence="2">Belongs to the ABC transporter superfamily. ABCG family. PDR (TC 3.A.1.205) subfamily.</text>
</comment>
<evidence type="ECO:0000256" key="9">
    <source>
        <dbReference type="ARBA" id="ARBA00022989"/>
    </source>
</evidence>
<evidence type="ECO:0000256" key="12">
    <source>
        <dbReference type="SAM" id="Phobius"/>
    </source>
</evidence>
<dbReference type="AlphaFoldDB" id="A0A8T2VSX0"/>
<sequence length="862" mass="96981">MEISIVLTFFSFVQIAIVSVITMTVFFRTQLHPNNAVDGQLYMGALFFGLINVMFNGLAELNLTVIRLPVFYKEREQLFYPAWASSITTFITRIPLSMLESTIWVVLTYYVIGFSPEATRFFRQFVLLFLISQMAYSLFRFIGAAGRTLVIASTFGTFALMVIFLLGGFVLSRDKIPKWWVWGYWISPMMYGQNALSVNEFLAPRWNIVRTVESHLLISSHLVLSQYSMFTENYWLWLGAAALVGFTIVYNVFFTMALAYLNRLDKVHASISEKALQERHANQTGSTPDISISRSKRRSSRISVEEGMQIPTFTADDTFGSSTHFSEIAEDEHSGVCKRGMVLPFRPLLISFQNINYFIDMPAEMREQGERLQLLKDVSGALKPGILTGLVGVSGAGKTTLLDVLAGRKTRGYIEGNINISGFPKKQDTFARIAGYCEQTDIHTPHVTVWESLMFSAWLRLPQDVDNNTKEMFVDEVMELVELDTIRDAIVGLPTKNGLTTGQRKRLTIAVELVANPSIIFMDEPTTGLDARAAAIVMRTVRNTVDTGRTVVCTIHQPSIDIFEAFDELILMKLGGRLTYSGALGECSKKLVDYFESIPGVPKIEEGRNPAAWVLEVTSPASESRLGVDCADMYRSSTLFEHNQAMIKQMSEPASGSEDLSFPTRYSQSFSGQFMACLWKRNLSYWRNPDYNAMRLFLAAVIAILIGSIFWNLGSKMQVEQDIFNIMGAMYTATLFLGICNAYGVQDVVDVERTVYYREKAAGMYSPLSFACAQILIEVPYAFLQTIIYGTITFFMMNFPSSAAKFFCGSVLNYRGVGVLQCVESVRRLSHTKDENPCMVEVVLLGESHLLDFVRVNRLSTW</sequence>
<gene>
    <name evidence="14" type="ORF">KP509_01G109800</name>
</gene>
<dbReference type="CDD" id="cd03232">
    <property type="entry name" value="ABCG_PDR_domain2"/>
    <property type="match status" value="1"/>
</dbReference>
<reference evidence="14" key="1">
    <citation type="submission" date="2021-08" db="EMBL/GenBank/DDBJ databases">
        <title>WGS assembly of Ceratopteris richardii.</title>
        <authorList>
            <person name="Marchant D.B."/>
            <person name="Chen G."/>
            <person name="Jenkins J."/>
            <person name="Shu S."/>
            <person name="Leebens-Mack J."/>
            <person name="Grimwood J."/>
            <person name="Schmutz J."/>
            <person name="Soltis P."/>
            <person name="Soltis D."/>
            <person name="Chen Z.-H."/>
        </authorList>
    </citation>
    <scope>NUCLEOTIDE SEQUENCE</scope>
    <source>
        <strain evidence="14">Whitten #5841</strain>
        <tissue evidence="14">Leaf</tissue>
    </source>
</reference>
<dbReference type="PROSITE" id="PS50893">
    <property type="entry name" value="ABC_TRANSPORTER_2"/>
    <property type="match status" value="1"/>
</dbReference>
<feature type="transmembrane region" description="Helical" evidence="12">
    <location>
        <begin position="234"/>
        <end position="261"/>
    </location>
</feature>
<dbReference type="FunFam" id="3.40.50.300:FF:000059">
    <property type="entry name" value="ABC transporter G family member 40"/>
    <property type="match status" value="1"/>
</dbReference>